<keyword evidence="3" id="KW-1185">Reference proteome</keyword>
<comment type="caution">
    <text evidence="2">The sequence shown here is derived from an EMBL/GenBank/DDBJ whole genome shotgun (WGS) entry which is preliminary data.</text>
</comment>
<protein>
    <submittedName>
        <fullName evidence="2">Uncharacterized protein</fullName>
    </submittedName>
</protein>
<gene>
    <name evidence="2" type="ORF">BXZ70DRAFT_910586</name>
</gene>
<evidence type="ECO:0000313" key="2">
    <source>
        <dbReference type="EMBL" id="KAH8083759.1"/>
    </source>
</evidence>
<name>A0A8K0UFT4_9AGAR</name>
<feature type="compositionally biased region" description="Polar residues" evidence="1">
    <location>
        <begin position="25"/>
        <end position="46"/>
    </location>
</feature>
<feature type="region of interest" description="Disordered" evidence="1">
    <location>
        <begin position="1"/>
        <end position="49"/>
    </location>
</feature>
<accession>A0A8K0UFT4</accession>
<sequence>MSRRECKRAEGNSKKPSRPSDSKHSFGQRTSRAASNKPQGSGTSGLSKIAIKWRMDTNEGEGAEECCCGAIALGKFQFTDATSKASSGQLLVVLGRSCCNRHTSVVSVLKPFGRFRECFVRPHKMYNRFDWEALSLDQAGQPEIVKAAPATAKDWTDNFPDLFQFCLLVDAPGVSSDIMEDMMTDFIVSLHNLHDVGENSENKKILLVLMYNLVSIVPAPTSCRGN</sequence>
<dbReference type="EMBL" id="JAEVFJ010000047">
    <property type="protein sequence ID" value="KAH8083759.1"/>
    <property type="molecule type" value="Genomic_DNA"/>
</dbReference>
<dbReference type="Proteomes" id="UP000813824">
    <property type="component" value="Unassembled WGS sequence"/>
</dbReference>
<feature type="compositionally biased region" description="Basic and acidic residues" evidence="1">
    <location>
        <begin position="7"/>
        <end position="24"/>
    </location>
</feature>
<evidence type="ECO:0000313" key="3">
    <source>
        <dbReference type="Proteomes" id="UP000813824"/>
    </source>
</evidence>
<evidence type="ECO:0000256" key="1">
    <source>
        <dbReference type="SAM" id="MobiDB-lite"/>
    </source>
</evidence>
<proteinExistence type="predicted"/>
<organism evidence="2 3">
    <name type="scientific">Cristinia sonorae</name>
    <dbReference type="NCBI Taxonomy" id="1940300"/>
    <lineage>
        <taxon>Eukaryota</taxon>
        <taxon>Fungi</taxon>
        <taxon>Dikarya</taxon>
        <taxon>Basidiomycota</taxon>
        <taxon>Agaricomycotina</taxon>
        <taxon>Agaricomycetes</taxon>
        <taxon>Agaricomycetidae</taxon>
        <taxon>Agaricales</taxon>
        <taxon>Pleurotineae</taxon>
        <taxon>Stephanosporaceae</taxon>
        <taxon>Cristinia</taxon>
    </lineage>
</organism>
<dbReference type="AlphaFoldDB" id="A0A8K0UFT4"/>
<reference evidence="2" key="1">
    <citation type="journal article" date="2021" name="New Phytol.">
        <title>Evolutionary innovations through gain and loss of genes in the ectomycorrhizal Boletales.</title>
        <authorList>
            <person name="Wu G."/>
            <person name="Miyauchi S."/>
            <person name="Morin E."/>
            <person name="Kuo A."/>
            <person name="Drula E."/>
            <person name="Varga T."/>
            <person name="Kohler A."/>
            <person name="Feng B."/>
            <person name="Cao Y."/>
            <person name="Lipzen A."/>
            <person name="Daum C."/>
            <person name="Hundley H."/>
            <person name="Pangilinan J."/>
            <person name="Johnson J."/>
            <person name="Barry K."/>
            <person name="LaButti K."/>
            <person name="Ng V."/>
            <person name="Ahrendt S."/>
            <person name="Min B."/>
            <person name="Choi I.G."/>
            <person name="Park H."/>
            <person name="Plett J.M."/>
            <person name="Magnuson J."/>
            <person name="Spatafora J.W."/>
            <person name="Nagy L.G."/>
            <person name="Henrissat B."/>
            <person name="Grigoriev I.V."/>
            <person name="Yang Z.L."/>
            <person name="Xu J."/>
            <person name="Martin F.M."/>
        </authorList>
    </citation>
    <scope>NUCLEOTIDE SEQUENCE</scope>
    <source>
        <strain evidence="2">KKN 215</strain>
    </source>
</reference>